<keyword evidence="2" id="KW-1185">Reference proteome</keyword>
<proteinExistence type="predicted"/>
<dbReference type="PANTHER" id="PTHR43861">
    <property type="entry name" value="TRANS-ACONITATE 2-METHYLTRANSFERASE-RELATED"/>
    <property type="match status" value="1"/>
</dbReference>
<dbReference type="GO" id="GO:0032259">
    <property type="term" value="P:methylation"/>
    <property type="evidence" value="ECO:0007669"/>
    <property type="project" value="UniProtKB-KW"/>
</dbReference>
<gene>
    <name evidence="1" type="ordered locus">Plav_3318</name>
</gene>
<dbReference type="KEGG" id="pla:Plav_3318"/>
<reference evidence="1 2" key="1">
    <citation type="journal article" date="2011" name="Stand. Genomic Sci.">
        <title>Complete genome sequence of Parvibaculum lavamentivorans type strain (DS-1(T)).</title>
        <authorList>
            <person name="Schleheck D."/>
            <person name="Weiss M."/>
            <person name="Pitluck S."/>
            <person name="Bruce D."/>
            <person name="Land M.L."/>
            <person name="Han S."/>
            <person name="Saunders E."/>
            <person name="Tapia R."/>
            <person name="Detter C."/>
            <person name="Brettin T."/>
            <person name="Han J."/>
            <person name="Woyke T."/>
            <person name="Goodwin L."/>
            <person name="Pennacchio L."/>
            <person name="Nolan M."/>
            <person name="Cook A.M."/>
            <person name="Kjelleberg S."/>
            <person name="Thomas T."/>
        </authorList>
    </citation>
    <scope>NUCLEOTIDE SEQUENCE [LARGE SCALE GENOMIC DNA]</scope>
    <source>
        <strain evidence="2">DS-1 / DSM 13023 / NCIMB 13966</strain>
    </source>
</reference>
<dbReference type="InterPro" id="IPR029063">
    <property type="entry name" value="SAM-dependent_MTases_sf"/>
</dbReference>
<dbReference type="SUPFAM" id="SSF53335">
    <property type="entry name" value="S-adenosyl-L-methionine-dependent methyltransferases"/>
    <property type="match status" value="1"/>
</dbReference>
<dbReference type="GO" id="GO:0008168">
    <property type="term" value="F:methyltransferase activity"/>
    <property type="evidence" value="ECO:0007669"/>
    <property type="project" value="UniProtKB-KW"/>
</dbReference>
<name>A7HYD9_PARL1</name>
<evidence type="ECO:0000313" key="2">
    <source>
        <dbReference type="Proteomes" id="UP000006377"/>
    </source>
</evidence>
<evidence type="ECO:0000313" key="1">
    <source>
        <dbReference type="EMBL" id="ABS64922.1"/>
    </source>
</evidence>
<protein>
    <submittedName>
        <fullName evidence="1">Methyltransferase type 12</fullName>
    </submittedName>
</protein>
<dbReference type="Gene3D" id="3.40.50.150">
    <property type="entry name" value="Vaccinia Virus protein VP39"/>
    <property type="match status" value="1"/>
</dbReference>
<dbReference type="Pfam" id="PF13489">
    <property type="entry name" value="Methyltransf_23"/>
    <property type="match status" value="1"/>
</dbReference>
<dbReference type="HOGENOM" id="CLU_721297_0_0_5"/>
<dbReference type="STRING" id="402881.Plav_3318"/>
<dbReference type="AlphaFoldDB" id="A7HYD9"/>
<keyword evidence="1" id="KW-0489">Methyltransferase</keyword>
<accession>A7HYD9</accession>
<keyword evidence="1" id="KW-0808">Transferase</keyword>
<dbReference type="OrthoDB" id="8209071at2"/>
<sequence>MQRSESCPSCDGNDWLPLPGWSRSAMLSDGRFLEAQLNKEHCRDCRLVRHVSPPSKDQLEAIFKEGYELYAHPAGDSFEMQRQRRYADWILALIGARPVETVFEIGAGNGSFLTELHRRMPDWRLKGLEPSPIAAGHARESGFDIQTGLLQDIDVSGADADIVLAINVVEHAHDPTAFLSHAVTAVADNGCLIVVCPDGERPSSELLVYDHLHSFTALAIDNIARKAGLTITQRVIAPVSLGPFQALLLRRSSEADESARIGAPAQGLYEWRYRFLLAWHQLDSALVQRIESAGGNVWAFGGGESAQMLRTYAPETWSRVAGVLSDVPGSFDRQPVRIYGPSTDGQPRTLLLAVRPEIQGAVANRLTHDGNKVVQWDDLILGG</sequence>
<dbReference type="Proteomes" id="UP000006377">
    <property type="component" value="Chromosome"/>
</dbReference>
<organism evidence="1 2">
    <name type="scientific">Parvibaculum lavamentivorans (strain DS-1 / DSM 13023 / NCIMB 13966)</name>
    <dbReference type="NCBI Taxonomy" id="402881"/>
    <lineage>
        <taxon>Bacteria</taxon>
        <taxon>Pseudomonadati</taxon>
        <taxon>Pseudomonadota</taxon>
        <taxon>Alphaproteobacteria</taxon>
        <taxon>Hyphomicrobiales</taxon>
        <taxon>Parvibaculaceae</taxon>
        <taxon>Parvibaculum</taxon>
    </lineage>
</organism>
<dbReference type="EMBL" id="CP000774">
    <property type="protein sequence ID" value="ABS64922.1"/>
    <property type="molecule type" value="Genomic_DNA"/>
</dbReference>
<dbReference type="eggNOG" id="COG4106">
    <property type="taxonomic scope" value="Bacteria"/>
</dbReference>